<gene>
    <name evidence="1" type="ORF">T265_08948</name>
</gene>
<dbReference type="KEGG" id="ovi:T265_08948"/>
<organism evidence="1 2">
    <name type="scientific">Opisthorchis viverrini</name>
    <name type="common">Southeast Asian liver fluke</name>
    <dbReference type="NCBI Taxonomy" id="6198"/>
    <lineage>
        <taxon>Eukaryota</taxon>
        <taxon>Metazoa</taxon>
        <taxon>Spiralia</taxon>
        <taxon>Lophotrochozoa</taxon>
        <taxon>Platyhelminthes</taxon>
        <taxon>Trematoda</taxon>
        <taxon>Digenea</taxon>
        <taxon>Opisthorchiida</taxon>
        <taxon>Opisthorchiata</taxon>
        <taxon>Opisthorchiidae</taxon>
        <taxon>Opisthorchis</taxon>
    </lineage>
</organism>
<protein>
    <submittedName>
        <fullName evidence="1">Uncharacterized protein</fullName>
    </submittedName>
</protein>
<dbReference type="GeneID" id="20323127"/>
<name>A0A075A6M4_OPIVI</name>
<sequence>MPDDLPPPAVLSPPRFSIFSGSFCFVCLENGSDRSHQVFSEIFECVGLRGRIWYYQPSCSNLDVAICLPHQKTRNTKSNLPLITLVLGRVSVRKNGEIAQWLERESTDRKVRGSNRTSASRLPLSRLGQPDSISAHVLS</sequence>
<dbReference type="CTD" id="20323127"/>
<dbReference type="OrthoDB" id="194611at2759"/>
<reference evidence="1 2" key="1">
    <citation type="submission" date="2013-11" db="EMBL/GenBank/DDBJ databases">
        <title>Opisthorchis viverrini - life in the bile duct.</title>
        <authorList>
            <person name="Young N.D."/>
            <person name="Nagarajan N."/>
            <person name="Lin S.J."/>
            <person name="Korhonen P.K."/>
            <person name="Jex A.R."/>
            <person name="Hall R.S."/>
            <person name="Safavi-Hemami H."/>
            <person name="Kaewkong W."/>
            <person name="Bertrand D."/>
            <person name="Gao S."/>
            <person name="Seet Q."/>
            <person name="Wongkham S."/>
            <person name="Teh B.T."/>
            <person name="Wongkham C."/>
            <person name="Intapan P.M."/>
            <person name="Maleewong W."/>
            <person name="Yang X."/>
            <person name="Hu M."/>
            <person name="Wang Z."/>
            <person name="Hofmann A."/>
            <person name="Sternberg P.W."/>
            <person name="Tan P."/>
            <person name="Wang J."/>
            <person name="Gasser R.B."/>
        </authorList>
    </citation>
    <scope>NUCLEOTIDE SEQUENCE [LARGE SCALE GENOMIC DNA]</scope>
</reference>
<proteinExistence type="predicted"/>
<accession>A0A075A6M4</accession>
<dbReference type="RefSeq" id="XP_009173155.1">
    <property type="nucleotide sequence ID" value="XM_009174891.1"/>
</dbReference>
<evidence type="ECO:0000313" key="2">
    <source>
        <dbReference type="Proteomes" id="UP000054324"/>
    </source>
</evidence>
<dbReference type="AlphaFoldDB" id="A0A075A6M4"/>
<dbReference type="EMBL" id="KL596865">
    <property type="protein sequence ID" value="KER23094.1"/>
    <property type="molecule type" value="Genomic_DNA"/>
</dbReference>
<evidence type="ECO:0000313" key="1">
    <source>
        <dbReference type="EMBL" id="KER23094.1"/>
    </source>
</evidence>
<dbReference type="Proteomes" id="UP000054324">
    <property type="component" value="Unassembled WGS sequence"/>
</dbReference>
<keyword evidence="2" id="KW-1185">Reference proteome</keyword>